<proteinExistence type="predicted"/>
<name>E2AUT1_CAMFO</name>
<evidence type="ECO:0000313" key="2">
    <source>
        <dbReference type="EMBL" id="EFN62806.1"/>
    </source>
</evidence>
<accession>E2AUT1</accession>
<protein>
    <submittedName>
        <fullName evidence="2">Uncharacterized protein</fullName>
    </submittedName>
</protein>
<sequence>MKSDCTPAHSACPLQLLLSGSCFTMRGLTRGDRTAARTDDEQIEKIFKKIYELPVIPRGHEPWQCRLHIGAKQYECTVPPNATSNSGTTRINIVFPRFFERPISRFGCIVTFGFIVGYLHPPCSLGELKACCDCALSSSRDSDRENLGRIHPPSVKGVGSRATKRRRDVI</sequence>
<dbReference type="Proteomes" id="UP000000311">
    <property type="component" value="Unassembled WGS sequence"/>
</dbReference>
<keyword evidence="3" id="KW-1185">Reference proteome</keyword>
<dbReference type="InParanoid" id="E2AUT1"/>
<feature type="region of interest" description="Disordered" evidence="1">
    <location>
        <begin position="139"/>
        <end position="170"/>
    </location>
</feature>
<reference evidence="2 3" key="1">
    <citation type="journal article" date="2010" name="Science">
        <title>Genomic comparison of the ants Camponotus floridanus and Harpegnathos saltator.</title>
        <authorList>
            <person name="Bonasio R."/>
            <person name="Zhang G."/>
            <person name="Ye C."/>
            <person name="Mutti N.S."/>
            <person name="Fang X."/>
            <person name="Qin N."/>
            <person name="Donahue G."/>
            <person name="Yang P."/>
            <person name="Li Q."/>
            <person name="Li C."/>
            <person name="Zhang P."/>
            <person name="Huang Z."/>
            <person name="Berger S.L."/>
            <person name="Reinberg D."/>
            <person name="Wang J."/>
            <person name="Liebig J."/>
        </authorList>
    </citation>
    <scope>NUCLEOTIDE SEQUENCE [LARGE SCALE GENOMIC DNA]</scope>
    <source>
        <strain evidence="3">C129</strain>
    </source>
</reference>
<dbReference type="PROSITE" id="PS51257">
    <property type="entry name" value="PROKAR_LIPOPROTEIN"/>
    <property type="match status" value="1"/>
</dbReference>
<gene>
    <name evidence="2" type="ORF">EAG_09802</name>
</gene>
<evidence type="ECO:0000313" key="3">
    <source>
        <dbReference type="Proteomes" id="UP000000311"/>
    </source>
</evidence>
<evidence type="ECO:0000256" key="1">
    <source>
        <dbReference type="SAM" id="MobiDB-lite"/>
    </source>
</evidence>
<dbReference type="AlphaFoldDB" id="E2AUT1"/>
<organism evidence="3">
    <name type="scientific">Camponotus floridanus</name>
    <name type="common">Florida carpenter ant</name>
    <dbReference type="NCBI Taxonomy" id="104421"/>
    <lineage>
        <taxon>Eukaryota</taxon>
        <taxon>Metazoa</taxon>
        <taxon>Ecdysozoa</taxon>
        <taxon>Arthropoda</taxon>
        <taxon>Hexapoda</taxon>
        <taxon>Insecta</taxon>
        <taxon>Pterygota</taxon>
        <taxon>Neoptera</taxon>
        <taxon>Endopterygota</taxon>
        <taxon>Hymenoptera</taxon>
        <taxon>Apocrita</taxon>
        <taxon>Aculeata</taxon>
        <taxon>Formicoidea</taxon>
        <taxon>Formicidae</taxon>
        <taxon>Formicinae</taxon>
        <taxon>Camponotus</taxon>
    </lineage>
</organism>
<dbReference type="EMBL" id="GL442888">
    <property type="protein sequence ID" value="EFN62806.1"/>
    <property type="molecule type" value="Genomic_DNA"/>
</dbReference>